<evidence type="ECO:0000256" key="1">
    <source>
        <dbReference type="ARBA" id="ARBA00022679"/>
    </source>
</evidence>
<protein>
    <recommendedName>
        <fullName evidence="6">N-acetyltransferase domain-containing protein</fullName>
    </recommendedName>
</protein>
<dbReference type="SUPFAM" id="SSF55729">
    <property type="entry name" value="Acyl-CoA N-acyltransferases (Nat)"/>
    <property type="match status" value="1"/>
</dbReference>
<organism evidence="7 8">
    <name type="scientific">Aliidiomarina taiwanensis</name>
    <dbReference type="NCBI Taxonomy" id="946228"/>
    <lineage>
        <taxon>Bacteria</taxon>
        <taxon>Pseudomonadati</taxon>
        <taxon>Pseudomonadota</taxon>
        <taxon>Gammaproteobacteria</taxon>
        <taxon>Alteromonadales</taxon>
        <taxon>Idiomarinaceae</taxon>
        <taxon>Aliidiomarina</taxon>
    </lineage>
</organism>
<accession>A0A432X019</accession>
<keyword evidence="2" id="KW-0819">tRNA processing</keyword>
<evidence type="ECO:0000256" key="5">
    <source>
        <dbReference type="ARBA" id="ARBA00023315"/>
    </source>
</evidence>
<keyword evidence="1" id="KW-0808">Transferase</keyword>
<dbReference type="InterPro" id="IPR000182">
    <property type="entry name" value="GNAT_dom"/>
</dbReference>
<dbReference type="OrthoDB" id="5578851at2"/>
<dbReference type="RefSeq" id="WP_126757877.1">
    <property type="nucleotide sequence ID" value="NZ_PIPQ01000006.1"/>
</dbReference>
<evidence type="ECO:0000259" key="6">
    <source>
        <dbReference type="PROSITE" id="PS51186"/>
    </source>
</evidence>
<dbReference type="PANTHER" id="PTHR10925">
    <property type="entry name" value="N-ACETYLTRANSFERASE 10"/>
    <property type="match status" value="1"/>
</dbReference>
<dbReference type="Pfam" id="PF05127">
    <property type="entry name" value="NAT10_TcmA_helicase"/>
    <property type="match status" value="1"/>
</dbReference>
<keyword evidence="8" id="KW-1185">Reference proteome</keyword>
<dbReference type="EMBL" id="PIPQ01000006">
    <property type="protein sequence ID" value="RUO39377.1"/>
    <property type="molecule type" value="Genomic_DNA"/>
</dbReference>
<dbReference type="InterPro" id="IPR016181">
    <property type="entry name" value="Acyl_CoA_acyltransferase"/>
</dbReference>
<dbReference type="GO" id="GO:1904812">
    <property type="term" value="P:rRNA acetylation involved in maturation of SSU-rRNA"/>
    <property type="evidence" value="ECO:0007669"/>
    <property type="project" value="TreeGrafter"/>
</dbReference>
<evidence type="ECO:0000256" key="2">
    <source>
        <dbReference type="ARBA" id="ARBA00022694"/>
    </source>
</evidence>
<dbReference type="Gene3D" id="3.40.630.30">
    <property type="match status" value="1"/>
</dbReference>
<feature type="domain" description="N-acetyltransferase" evidence="6">
    <location>
        <begin position="342"/>
        <end position="535"/>
    </location>
</feature>
<keyword evidence="3" id="KW-0547">Nucleotide-binding</keyword>
<dbReference type="PANTHER" id="PTHR10925:SF5">
    <property type="entry name" value="RNA CYTIDINE ACETYLTRANSFERASE"/>
    <property type="match status" value="1"/>
</dbReference>
<dbReference type="GO" id="GO:0008033">
    <property type="term" value="P:tRNA processing"/>
    <property type="evidence" value="ECO:0007669"/>
    <property type="project" value="UniProtKB-KW"/>
</dbReference>
<dbReference type="PROSITE" id="PS51186">
    <property type="entry name" value="GNAT"/>
    <property type="match status" value="1"/>
</dbReference>
<dbReference type="SUPFAM" id="SSF52540">
    <property type="entry name" value="P-loop containing nucleoside triphosphate hydrolases"/>
    <property type="match status" value="1"/>
</dbReference>
<dbReference type="InterPro" id="IPR032672">
    <property type="entry name" value="TmcA/NAT10/Kre33"/>
</dbReference>
<dbReference type="InterPro" id="IPR007807">
    <property type="entry name" value="TcmA/NAT10_helicase"/>
</dbReference>
<sequence length="660" mass="74017">MTAALSTYYSQQAARQHRAVVFWFPENKASLELVEQQLQKLQAVFVHQVANFRTLLGTEHTLLYYRLDTSWNANALVGLTGTLQGAGLLLIALDQETADIPSLQHWQGSFPSEQTFHCRSSKELVQWLQGWPIQQTAAQAPRPFIANHMQRQALKQLQQLEGRQALVLYAPRGRGKTATLAHWLGMPYPFTRRFICAPSKLQAAPLLAKAPDAIFLPPDQLATHGFNKQDLLLIDEAATLPMPGQNAALTFPGCLVLATTTEGYEYAGRGFIIRFVHVLKEHFPSLYTIYLEQPMRWQQGDALERANNLAFGLYPNDQVHTSIRPPESHATEATGTVEYVFSHCHKYSHAERFAIFRLLVEAHYQTSPNDIQRLLDDPSQRLLVQWQVTTDTKQVLGVTWLSAEGPIEKSLASSVARGKRRLPGQLLPQAYAYYGKSPALAALRHLRVVRIAVASKYQGFGYGSAALAAITKWAQKHGFDALGTSFGISPELLSFWDKNNWFPVRVGHKPDPASRLPSAIFVHPLTAYSRTELLRLRQYLHCELAFRQHSKTLPAHVSKQLLAAIHQTPMPDKARQRRWQELGSAFAQGELNFLDYLPWLTAALTFNWNKVTSSPHLHVLQSAVESGGDLSVLANTIQLKGKKEALSTLRTICTSLHQQV</sequence>
<dbReference type="AlphaFoldDB" id="A0A432X019"/>
<evidence type="ECO:0000256" key="4">
    <source>
        <dbReference type="ARBA" id="ARBA00022840"/>
    </source>
</evidence>
<dbReference type="CDD" id="cd04301">
    <property type="entry name" value="NAT_SF"/>
    <property type="match status" value="1"/>
</dbReference>
<evidence type="ECO:0000256" key="3">
    <source>
        <dbReference type="ARBA" id="ARBA00022741"/>
    </source>
</evidence>
<dbReference type="Proteomes" id="UP000286976">
    <property type="component" value="Unassembled WGS sequence"/>
</dbReference>
<evidence type="ECO:0000313" key="8">
    <source>
        <dbReference type="Proteomes" id="UP000286976"/>
    </source>
</evidence>
<keyword evidence="5" id="KW-0012">Acyltransferase</keyword>
<dbReference type="Gene3D" id="3.40.50.300">
    <property type="entry name" value="P-loop containing nucleotide triphosphate hydrolases"/>
    <property type="match status" value="1"/>
</dbReference>
<dbReference type="GO" id="GO:1990883">
    <property type="term" value="F:18S rRNA cytidine N-acetyltransferase activity"/>
    <property type="evidence" value="ECO:0007669"/>
    <property type="project" value="TreeGrafter"/>
</dbReference>
<comment type="caution">
    <text evidence="7">The sequence shown here is derived from an EMBL/GenBank/DDBJ whole genome shotgun (WGS) entry which is preliminary data.</text>
</comment>
<dbReference type="Gene3D" id="3.40.50.11040">
    <property type="match status" value="1"/>
</dbReference>
<reference evidence="7 8" key="1">
    <citation type="journal article" date="2011" name="Front. Microbiol.">
        <title>Genomic signatures of strain selection and enhancement in Bacillus atrophaeus var. globigii, a historical biowarfare simulant.</title>
        <authorList>
            <person name="Gibbons H.S."/>
            <person name="Broomall S.M."/>
            <person name="McNew L.A."/>
            <person name="Daligault H."/>
            <person name="Chapman C."/>
            <person name="Bruce D."/>
            <person name="Karavis M."/>
            <person name="Krepps M."/>
            <person name="McGregor P.A."/>
            <person name="Hong C."/>
            <person name="Park K.H."/>
            <person name="Akmal A."/>
            <person name="Feldman A."/>
            <person name="Lin J.S."/>
            <person name="Chang W.E."/>
            <person name="Higgs B.W."/>
            <person name="Demirev P."/>
            <person name="Lindquist J."/>
            <person name="Liem A."/>
            <person name="Fochler E."/>
            <person name="Read T.D."/>
            <person name="Tapia R."/>
            <person name="Johnson S."/>
            <person name="Bishop-Lilly K.A."/>
            <person name="Detter C."/>
            <person name="Han C."/>
            <person name="Sozhamannan S."/>
            <person name="Rosenzweig C.N."/>
            <person name="Skowronski E.W."/>
        </authorList>
    </citation>
    <scope>NUCLEOTIDE SEQUENCE [LARGE SCALE GENOMIC DNA]</scope>
    <source>
        <strain evidence="7 8">AIT1</strain>
    </source>
</reference>
<dbReference type="GO" id="GO:0000049">
    <property type="term" value="F:tRNA binding"/>
    <property type="evidence" value="ECO:0007669"/>
    <property type="project" value="TreeGrafter"/>
</dbReference>
<dbReference type="Pfam" id="PF13718">
    <property type="entry name" value="GNAT_acetyltr_2"/>
    <property type="match status" value="1"/>
</dbReference>
<dbReference type="GO" id="GO:0005524">
    <property type="term" value="F:ATP binding"/>
    <property type="evidence" value="ECO:0007669"/>
    <property type="project" value="UniProtKB-KW"/>
</dbReference>
<gene>
    <name evidence="7" type="ORF">CWE15_09650</name>
</gene>
<evidence type="ECO:0000313" key="7">
    <source>
        <dbReference type="EMBL" id="RUO39377.1"/>
    </source>
</evidence>
<proteinExistence type="predicted"/>
<name>A0A432X019_9GAMM</name>
<dbReference type="InterPro" id="IPR027417">
    <property type="entry name" value="P-loop_NTPase"/>
</dbReference>
<keyword evidence="4" id="KW-0067">ATP-binding</keyword>